<comment type="caution">
    <text evidence="3">The sequence shown here is derived from an EMBL/GenBank/DDBJ whole genome shotgun (WGS) entry which is preliminary data.</text>
</comment>
<dbReference type="EMBL" id="CAJNNW010028437">
    <property type="protein sequence ID" value="CAE8696089.1"/>
    <property type="molecule type" value="Genomic_DNA"/>
</dbReference>
<evidence type="ECO:0000313" key="4">
    <source>
        <dbReference type="Proteomes" id="UP000626109"/>
    </source>
</evidence>
<dbReference type="AlphaFoldDB" id="A0A813K7G2"/>
<feature type="non-terminal residue" evidence="3">
    <location>
        <position position="1"/>
    </location>
</feature>
<evidence type="ECO:0000313" key="3">
    <source>
        <dbReference type="EMBL" id="CAE8696089.1"/>
    </source>
</evidence>
<keyword evidence="2" id="KW-0812">Transmembrane</keyword>
<organism evidence="3 4">
    <name type="scientific">Polarella glacialis</name>
    <name type="common">Dinoflagellate</name>
    <dbReference type="NCBI Taxonomy" id="89957"/>
    <lineage>
        <taxon>Eukaryota</taxon>
        <taxon>Sar</taxon>
        <taxon>Alveolata</taxon>
        <taxon>Dinophyceae</taxon>
        <taxon>Suessiales</taxon>
        <taxon>Suessiaceae</taxon>
        <taxon>Polarella</taxon>
    </lineage>
</organism>
<evidence type="ECO:0000256" key="1">
    <source>
        <dbReference type="SAM" id="MobiDB-lite"/>
    </source>
</evidence>
<gene>
    <name evidence="3" type="ORF">PGLA2088_LOCUS29676</name>
</gene>
<name>A0A813K7G2_POLGL</name>
<accession>A0A813K7G2</accession>
<feature type="region of interest" description="Disordered" evidence="1">
    <location>
        <begin position="79"/>
        <end position="108"/>
    </location>
</feature>
<feature type="transmembrane region" description="Helical" evidence="2">
    <location>
        <begin position="12"/>
        <end position="32"/>
    </location>
</feature>
<sequence>DLDGPGAEHVPFALTTAGYGFVNLLLCIVQGLHGSIQGDSKALLEYVLTGVMARSRNRSGGWLAAALCVSGLDRPGLHEALGSTGDSPAHGSCLRSSAGRKPIPPPGR</sequence>
<proteinExistence type="predicted"/>
<dbReference type="Proteomes" id="UP000626109">
    <property type="component" value="Unassembled WGS sequence"/>
</dbReference>
<keyword evidence="2" id="KW-0472">Membrane</keyword>
<keyword evidence="2" id="KW-1133">Transmembrane helix</keyword>
<evidence type="ECO:0000256" key="2">
    <source>
        <dbReference type="SAM" id="Phobius"/>
    </source>
</evidence>
<protein>
    <submittedName>
        <fullName evidence="3">Uncharacterized protein</fullName>
    </submittedName>
</protein>
<reference evidence="3" key="1">
    <citation type="submission" date="2021-02" db="EMBL/GenBank/DDBJ databases">
        <authorList>
            <person name="Dougan E. K."/>
            <person name="Rhodes N."/>
            <person name="Thang M."/>
            <person name="Chan C."/>
        </authorList>
    </citation>
    <scope>NUCLEOTIDE SEQUENCE</scope>
</reference>